<name>A0A559IX88_9BACL</name>
<evidence type="ECO:0000313" key="1">
    <source>
        <dbReference type="EMBL" id="TVX92242.1"/>
    </source>
</evidence>
<evidence type="ECO:0000313" key="2">
    <source>
        <dbReference type="Proteomes" id="UP000318102"/>
    </source>
</evidence>
<proteinExistence type="predicted"/>
<dbReference type="Proteomes" id="UP000318102">
    <property type="component" value="Unassembled WGS sequence"/>
</dbReference>
<keyword evidence="2" id="KW-1185">Reference proteome</keyword>
<gene>
    <name evidence="1" type="ORF">FPZ44_03705</name>
</gene>
<accession>A0A559IX88</accession>
<reference evidence="1 2" key="1">
    <citation type="submission" date="2019-07" db="EMBL/GenBank/DDBJ databases">
        <authorList>
            <person name="Kim J."/>
        </authorList>
    </citation>
    <scope>NUCLEOTIDE SEQUENCE [LARGE SCALE GENOMIC DNA]</scope>
    <source>
        <strain evidence="1 2">N4</strain>
    </source>
</reference>
<comment type="caution">
    <text evidence="1">The sequence shown here is derived from an EMBL/GenBank/DDBJ whole genome shotgun (WGS) entry which is preliminary data.</text>
</comment>
<organism evidence="1 2">
    <name type="scientific">Paenibacillus agilis</name>
    <dbReference type="NCBI Taxonomy" id="3020863"/>
    <lineage>
        <taxon>Bacteria</taxon>
        <taxon>Bacillati</taxon>
        <taxon>Bacillota</taxon>
        <taxon>Bacilli</taxon>
        <taxon>Bacillales</taxon>
        <taxon>Paenibacillaceae</taxon>
        <taxon>Paenibacillus</taxon>
    </lineage>
</organism>
<dbReference type="EMBL" id="VNJK01000001">
    <property type="protein sequence ID" value="TVX92242.1"/>
    <property type="molecule type" value="Genomic_DNA"/>
</dbReference>
<dbReference type="AlphaFoldDB" id="A0A559IX88"/>
<protein>
    <submittedName>
        <fullName evidence="1">Uncharacterized protein</fullName>
    </submittedName>
</protein>
<dbReference type="RefSeq" id="WP_144987512.1">
    <property type="nucleotide sequence ID" value="NZ_VNJK01000001.1"/>
</dbReference>
<sequence length="64" mass="6999">MAHIVESMEILTSAKTKLVQAEQLLALNIKFLQQLQLHVAEDIGIVESELKRAQQALGPADFAG</sequence>